<evidence type="ECO:0000313" key="2">
    <source>
        <dbReference type="Proteomes" id="UP000295636"/>
    </source>
</evidence>
<sequence>MIKNLGTYLHDFIAMRTEEIGSNVLKQDAGYQELSKELQFLLKEIFKCVPIDRHPVIFAYEEKEQAQLALVVEIMYKQGLIDGVYLNRRLSGVTVNEDEFCSHSVD</sequence>
<comment type="caution">
    <text evidence="1">The sequence shown here is derived from an EMBL/GenBank/DDBJ whole genome shotgun (WGS) entry which is preliminary data.</text>
</comment>
<evidence type="ECO:0000313" key="1">
    <source>
        <dbReference type="EMBL" id="TDF94408.1"/>
    </source>
</evidence>
<dbReference type="RefSeq" id="WP_133232755.1">
    <property type="nucleotide sequence ID" value="NZ_SMRT01000013.1"/>
</dbReference>
<dbReference type="EMBL" id="SMRT01000013">
    <property type="protein sequence ID" value="TDF94408.1"/>
    <property type="molecule type" value="Genomic_DNA"/>
</dbReference>
<keyword evidence="2" id="KW-1185">Reference proteome</keyword>
<reference evidence="1 2" key="1">
    <citation type="submission" date="2019-03" db="EMBL/GenBank/DDBJ databases">
        <title>This is whole genome sequence of Paenibacillus sp MS74 strain.</title>
        <authorList>
            <person name="Trinh H.N."/>
        </authorList>
    </citation>
    <scope>NUCLEOTIDE SEQUENCE [LARGE SCALE GENOMIC DNA]</scope>
    <source>
        <strain evidence="1 2">MS74</strain>
    </source>
</reference>
<organism evidence="1 2">
    <name type="scientific">Paenibacillus piri</name>
    <dbReference type="NCBI Taxonomy" id="2547395"/>
    <lineage>
        <taxon>Bacteria</taxon>
        <taxon>Bacillati</taxon>
        <taxon>Bacillota</taxon>
        <taxon>Bacilli</taxon>
        <taxon>Bacillales</taxon>
        <taxon>Paenibacillaceae</taxon>
        <taxon>Paenibacillus</taxon>
    </lineage>
</organism>
<proteinExistence type="predicted"/>
<protein>
    <submittedName>
        <fullName evidence="1">Uncharacterized protein</fullName>
    </submittedName>
</protein>
<gene>
    <name evidence="1" type="ORF">E1757_23635</name>
</gene>
<dbReference type="OrthoDB" id="2659521at2"/>
<dbReference type="Proteomes" id="UP000295636">
    <property type="component" value="Unassembled WGS sequence"/>
</dbReference>
<name>A0A4R5KI20_9BACL</name>
<accession>A0A4R5KI20</accession>
<dbReference type="AlphaFoldDB" id="A0A4R5KI20"/>